<comment type="similarity">
    <text evidence="3 11">Belongs to the COPE family.</text>
</comment>
<keyword evidence="5 11" id="KW-0963">Cytoplasm</keyword>
<dbReference type="GO" id="GO:0030126">
    <property type="term" value="C:COPI vesicle coat"/>
    <property type="evidence" value="ECO:0007669"/>
    <property type="project" value="TreeGrafter"/>
</dbReference>
<dbReference type="STRING" id="61424.A0A2T9Y2B4"/>
<dbReference type="Pfam" id="PF04733">
    <property type="entry name" value="Coatomer_E"/>
    <property type="match status" value="1"/>
</dbReference>
<evidence type="ECO:0000256" key="7">
    <source>
        <dbReference type="ARBA" id="ARBA00022927"/>
    </source>
</evidence>
<dbReference type="AlphaFoldDB" id="A0A2T9Y2B4"/>
<evidence type="ECO:0000313" key="13">
    <source>
        <dbReference type="Proteomes" id="UP000245699"/>
    </source>
</evidence>
<dbReference type="PANTHER" id="PTHR10805:SF0">
    <property type="entry name" value="COATOMER SUBUNIT EPSILON"/>
    <property type="match status" value="1"/>
</dbReference>
<sequence>MATILDQIRDSLYMGAYQSVINRATSPEVSRSKTTNQVEVKILMIRAYLAQKKFNSALNEINSLDQNDDLTRIIKNLAGYLQAKENGKTELLNGFLEDNTSILNENQNIIANQIAVMLIALVHLHQESYEEAMKLVALHPTDIECFALMVQAYLMVNRTDMAEQLIKMNKKTFEDSSIYQLAESWLNLGIDKSTAEKAFYSFEELNMSTGTQTNKLLNSQGVAKIHSGQFPEAEELFNEALDKDNSNADTLANSAISSLINGKGNYARIVGQIEDQNPNHSFLTDIKQKGLEFDEISKRYA</sequence>
<dbReference type="InterPro" id="IPR011990">
    <property type="entry name" value="TPR-like_helical_dom_sf"/>
</dbReference>
<evidence type="ECO:0000256" key="3">
    <source>
        <dbReference type="ARBA" id="ARBA00008827"/>
    </source>
</evidence>
<evidence type="ECO:0000256" key="4">
    <source>
        <dbReference type="ARBA" id="ARBA00022448"/>
    </source>
</evidence>
<comment type="subcellular location">
    <subcellularLocation>
        <location evidence="2">Cytoplasmic vesicle</location>
        <location evidence="2">COPI-coated vesicle membrane</location>
        <topology evidence="2">Peripheral membrane protein</topology>
        <orientation evidence="2">Cytoplasmic side</orientation>
    </subcellularLocation>
    <subcellularLocation>
        <location evidence="1">Golgi apparatus membrane</location>
        <topology evidence="1">Peripheral membrane protein</topology>
        <orientation evidence="1">Cytoplasmic side</orientation>
    </subcellularLocation>
</comment>
<dbReference type="Gene3D" id="1.25.40.10">
    <property type="entry name" value="Tetratricopeptide repeat domain"/>
    <property type="match status" value="1"/>
</dbReference>
<name>A0A2T9Y2B4_9FUNG</name>
<protein>
    <recommendedName>
        <fullName evidence="11">Coatomer subunit epsilon</fullName>
    </recommendedName>
</protein>
<comment type="caution">
    <text evidence="12">The sequence shown here is derived from an EMBL/GenBank/DDBJ whole genome shotgun (WGS) entry which is preliminary data.</text>
</comment>
<evidence type="ECO:0000256" key="9">
    <source>
        <dbReference type="ARBA" id="ARBA00023136"/>
    </source>
</evidence>
<dbReference type="PANTHER" id="PTHR10805">
    <property type="entry name" value="COATOMER SUBUNIT EPSILON"/>
    <property type="match status" value="1"/>
</dbReference>
<keyword evidence="9 11" id="KW-0472">Membrane</keyword>
<reference evidence="12 13" key="1">
    <citation type="journal article" date="2018" name="MBio">
        <title>Comparative Genomics Reveals the Core Gene Toolbox for the Fungus-Insect Symbiosis.</title>
        <authorList>
            <person name="Wang Y."/>
            <person name="Stata M."/>
            <person name="Wang W."/>
            <person name="Stajich J.E."/>
            <person name="White M.M."/>
            <person name="Moncalvo J.M."/>
        </authorList>
    </citation>
    <scope>NUCLEOTIDE SEQUENCE [LARGE SCALE GENOMIC DNA]</scope>
    <source>
        <strain evidence="12 13">AUS-77-4</strain>
    </source>
</reference>
<dbReference type="GO" id="GO:0006891">
    <property type="term" value="P:intra-Golgi vesicle-mediated transport"/>
    <property type="evidence" value="ECO:0007669"/>
    <property type="project" value="TreeGrafter"/>
</dbReference>
<dbReference type="GO" id="GO:0005198">
    <property type="term" value="F:structural molecule activity"/>
    <property type="evidence" value="ECO:0007669"/>
    <property type="project" value="UniProtKB-UniRule"/>
</dbReference>
<proteinExistence type="inferred from homology"/>
<organism evidence="12 13">
    <name type="scientific">Furculomyces boomerangus</name>
    <dbReference type="NCBI Taxonomy" id="61424"/>
    <lineage>
        <taxon>Eukaryota</taxon>
        <taxon>Fungi</taxon>
        <taxon>Fungi incertae sedis</taxon>
        <taxon>Zoopagomycota</taxon>
        <taxon>Kickxellomycotina</taxon>
        <taxon>Harpellomycetes</taxon>
        <taxon>Harpellales</taxon>
        <taxon>Harpellaceae</taxon>
        <taxon>Furculomyces</taxon>
    </lineage>
</organism>
<dbReference type="InterPro" id="IPR006822">
    <property type="entry name" value="Coatomer_esu"/>
</dbReference>
<evidence type="ECO:0000313" key="12">
    <source>
        <dbReference type="EMBL" id="PVU86482.1"/>
    </source>
</evidence>
<dbReference type="GO" id="GO:0006888">
    <property type="term" value="P:endoplasmic reticulum to Golgi vesicle-mediated transport"/>
    <property type="evidence" value="ECO:0007669"/>
    <property type="project" value="TreeGrafter"/>
</dbReference>
<dbReference type="Proteomes" id="UP000245699">
    <property type="component" value="Unassembled WGS sequence"/>
</dbReference>
<gene>
    <name evidence="12" type="ORF">BB559_006501</name>
</gene>
<dbReference type="GO" id="GO:0015031">
    <property type="term" value="P:protein transport"/>
    <property type="evidence" value="ECO:0007669"/>
    <property type="project" value="UniProtKB-UniRule"/>
</dbReference>
<keyword evidence="8 11" id="KW-0333">Golgi apparatus</keyword>
<dbReference type="OrthoDB" id="310217at2759"/>
<evidence type="ECO:0000256" key="5">
    <source>
        <dbReference type="ARBA" id="ARBA00022490"/>
    </source>
</evidence>
<comment type="function">
    <text evidence="11">The coatomer is a cytosolic protein complex that binds to dilysine motifs and reversibly associates with Golgi non-clathrin-coated vesicles, which further mediate biosynthetic protein transport from the ER, via the Golgi up to the trans Golgi network. The coatomer complex is required for budding from Golgi membranes, and is essential for the retrograde Golgi-to-ER transport of dilysine-tagged proteins.</text>
</comment>
<accession>A0A2T9Y2B4</accession>
<evidence type="ECO:0000256" key="11">
    <source>
        <dbReference type="PIRNR" id="PIRNR016478"/>
    </source>
</evidence>
<dbReference type="SUPFAM" id="SSF48452">
    <property type="entry name" value="TPR-like"/>
    <property type="match status" value="1"/>
</dbReference>
<dbReference type="PIRSF" id="PIRSF016478">
    <property type="entry name" value="Coatomer_esu"/>
    <property type="match status" value="1"/>
</dbReference>
<keyword evidence="13" id="KW-1185">Reference proteome</keyword>
<evidence type="ECO:0000256" key="6">
    <source>
        <dbReference type="ARBA" id="ARBA00022892"/>
    </source>
</evidence>
<dbReference type="EMBL" id="MBFT01000905">
    <property type="protein sequence ID" value="PVU86482.1"/>
    <property type="molecule type" value="Genomic_DNA"/>
</dbReference>
<keyword evidence="6 11" id="KW-0931">ER-Golgi transport</keyword>
<dbReference type="GO" id="GO:0006890">
    <property type="term" value="P:retrograde vesicle-mediated transport, Golgi to endoplasmic reticulum"/>
    <property type="evidence" value="ECO:0007669"/>
    <property type="project" value="UniProtKB-UniRule"/>
</dbReference>
<keyword evidence="7 11" id="KW-0653">Protein transport</keyword>
<keyword evidence="4 11" id="KW-0813">Transport</keyword>
<evidence type="ECO:0000256" key="10">
    <source>
        <dbReference type="ARBA" id="ARBA00023329"/>
    </source>
</evidence>
<evidence type="ECO:0000256" key="1">
    <source>
        <dbReference type="ARBA" id="ARBA00004255"/>
    </source>
</evidence>
<evidence type="ECO:0000256" key="8">
    <source>
        <dbReference type="ARBA" id="ARBA00023034"/>
    </source>
</evidence>
<evidence type="ECO:0000256" key="2">
    <source>
        <dbReference type="ARBA" id="ARBA00004347"/>
    </source>
</evidence>
<keyword evidence="10 11" id="KW-0968">Cytoplasmic vesicle</keyword>
<dbReference type="GO" id="GO:0000139">
    <property type="term" value="C:Golgi membrane"/>
    <property type="evidence" value="ECO:0007669"/>
    <property type="project" value="UniProtKB-SubCell"/>
</dbReference>